<reference evidence="2" key="1">
    <citation type="submission" date="2020-11" db="EMBL/GenBank/DDBJ databases">
        <authorList>
            <person name="Tran Van P."/>
        </authorList>
    </citation>
    <scope>NUCLEOTIDE SEQUENCE</scope>
</reference>
<evidence type="ECO:0000259" key="1">
    <source>
        <dbReference type="Pfam" id="PF24181"/>
    </source>
</evidence>
<dbReference type="Pfam" id="PF21547">
    <property type="entry name" value="TTI1"/>
    <property type="match status" value="1"/>
</dbReference>
<sequence>MDIRCVLFVNFEANNFLVCEALGSVTSKLLLKVLYLVLERCGSPHPLLAAAGGEAARRIACTCGHTDIAALVGNNQDYISFHISMRLRTLELNPGVLDVLNVVLNHSNMELLPHLQRIITEVLLVNFNLRSGRNTTAFLRVFYASICALRRWYRTPDGHTSSPRDNASCSGHPSVVEGLLEYHRCQDSQVTSTDDHEMSQDLNAAPVESVDLGEDEPMKEPDTPHIVLAANILKSVLHFLPSHDRNLQLLVISILTEGVQVLAVCQDQLLPIVHLVWSPLVGRFDQGSDPLIVKRSFELLCVLAQLARDFICTRTLSVVLPSLCKFLIDTAPTSRKKDIGSAYRFTQVYKLQRELLDGLGEVVIHLGLAEKELDQVLETVLPYLSIQQPQPLQEGCVKLLTQLAKLDADVVWLKLVHLLPGDKTSIIDEFQNNRELVIKFLDSSYGGTRKSFHGSRALLFTATSNMEHERKKGTLIVNLQLNAFDYSSESQSNNSNSLCPGGHSNDITKLAINNLVLERVNLNFNLNVELQTPKARVTAPTVNCGNQSGATLPPSP</sequence>
<feature type="domain" description="TTI1 C-terminal TPR" evidence="1">
    <location>
        <begin position="141"/>
        <end position="412"/>
    </location>
</feature>
<gene>
    <name evidence="2" type="ORF">TTEB3V08_LOCUS772</name>
</gene>
<dbReference type="GO" id="GO:0005737">
    <property type="term" value="C:cytoplasm"/>
    <property type="evidence" value="ECO:0007669"/>
    <property type="project" value="TreeGrafter"/>
</dbReference>
<dbReference type="InterPro" id="IPR049362">
    <property type="entry name" value="TTI1_rpt"/>
</dbReference>
<name>A0A7R9FFE7_9NEOP</name>
<dbReference type="InterPro" id="IPR016024">
    <property type="entry name" value="ARM-type_fold"/>
</dbReference>
<dbReference type="AlphaFoldDB" id="A0A7R9FFE7"/>
<dbReference type="EMBL" id="OE000135">
    <property type="protein sequence ID" value="CAD7452595.1"/>
    <property type="molecule type" value="Genomic_DNA"/>
</dbReference>
<accession>A0A7R9FFE7</accession>
<dbReference type="InterPro" id="IPR057567">
    <property type="entry name" value="TPR_TTI1_C"/>
</dbReference>
<evidence type="ECO:0000313" key="2">
    <source>
        <dbReference type="EMBL" id="CAD7452595.1"/>
    </source>
</evidence>
<dbReference type="Pfam" id="PF24181">
    <property type="entry name" value="TPR_TTI1_C"/>
    <property type="match status" value="1"/>
</dbReference>
<dbReference type="InterPro" id="IPR052587">
    <property type="entry name" value="TELO2-interacting_protein_1"/>
</dbReference>
<protein>
    <recommendedName>
        <fullName evidence="1">TTI1 C-terminal TPR domain-containing protein</fullName>
    </recommendedName>
</protein>
<dbReference type="SUPFAM" id="SSF48371">
    <property type="entry name" value="ARM repeat"/>
    <property type="match status" value="1"/>
</dbReference>
<organism evidence="2">
    <name type="scientific">Timema tahoe</name>
    <dbReference type="NCBI Taxonomy" id="61484"/>
    <lineage>
        <taxon>Eukaryota</taxon>
        <taxon>Metazoa</taxon>
        <taxon>Ecdysozoa</taxon>
        <taxon>Arthropoda</taxon>
        <taxon>Hexapoda</taxon>
        <taxon>Insecta</taxon>
        <taxon>Pterygota</taxon>
        <taxon>Neoptera</taxon>
        <taxon>Polyneoptera</taxon>
        <taxon>Phasmatodea</taxon>
        <taxon>Timematodea</taxon>
        <taxon>Timematoidea</taxon>
        <taxon>Timematidae</taxon>
        <taxon>Timema</taxon>
    </lineage>
</organism>
<proteinExistence type="predicted"/>
<dbReference type="PANTHER" id="PTHR18460:SF3">
    <property type="entry name" value="TELO2-INTERACTING PROTEIN 1 HOMOLOG"/>
    <property type="match status" value="1"/>
</dbReference>
<dbReference type="PANTHER" id="PTHR18460">
    <property type="entry name" value="TEL2 INTERACTING PROTEIN 1 TTI1 FAMILY MEMBER"/>
    <property type="match status" value="1"/>
</dbReference>